<protein>
    <submittedName>
        <fullName evidence="3">Uncharacterized protein</fullName>
    </submittedName>
</protein>
<accession>A0A0H2S664</accession>
<sequence length="226" mass="24600">MGKVSTCSDRQHPIPSPESCDVDVELSGLIEISGRLGVEYDVRRDEDQPSSPERESDELKNVEVHRRVSILRKESIFCFAMVLAVVVSTAVLGSSLVFLSLYESKVFDTSVAGIENSAHEAHHSKGNHGRTSSAKLKHRDGVDPQSSGGDLIEGLYVSLGIVIAMILLAITGSILLVCYQCVIRGRNIRHEIGFAPRSNDEENMLNPIPTSPTRTRATNGCAGRED</sequence>
<evidence type="ECO:0000313" key="4">
    <source>
        <dbReference type="Proteomes" id="UP000053477"/>
    </source>
</evidence>
<keyword evidence="2" id="KW-1133">Transmembrane helix</keyword>
<gene>
    <name evidence="3" type="ORF">SCHPADRAFT_934914</name>
</gene>
<feature type="region of interest" description="Disordered" evidence="1">
    <location>
        <begin position="201"/>
        <end position="226"/>
    </location>
</feature>
<name>A0A0H2S664_9AGAM</name>
<organism evidence="3 4">
    <name type="scientific">Schizopora paradoxa</name>
    <dbReference type="NCBI Taxonomy" id="27342"/>
    <lineage>
        <taxon>Eukaryota</taxon>
        <taxon>Fungi</taxon>
        <taxon>Dikarya</taxon>
        <taxon>Basidiomycota</taxon>
        <taxon>Agaricomycotina</taxon>
        <taxon>Agaricomycetes</taxon>
        <taxon>Hymenochaetales</taxon>
        <taxon>Schizoporaceae</taxon>
        <taxon>Schizopora</taxon>
    </lineage>
</organism>
<dbReference type="InParanoid" id="A0A0H2S664"/>
<feature type="transmembrane region" description="Helical" evidence="2">
    <location>
        <begin position="76"/>
        <end position="102"/>
    </location>
</feature>
<keyword evidence="4" id="KW-1185">Reference proteome</keyword>
<evidence type="ECO:0000256" key="1">
    <source>
        <dbReference type="SAM" id="MobiDB-lite"/>
    </source>
</evidence>
<evidence type="ECO:0000313" key="3">
    <source>
        <dbReference type="EMBL" id="KLO19775.1"/>
    </source>
</evidence>
<feature type="region of interest" description="Disordered" evidence="1">
    <location>
        <begin position="119"/>
        <end position="145"/>
    </location>
</feature>
<feature type="region of interest" description="Disordered" evidence="1">
    <location>
        <begin position="1"/>
        <end position="20"/>
    </location>
</feature>
<keyword evidence="2" id="KW-0472">Membrane</keyword>
<dbReference type="Proteomes" id="UP000053477">
    <property type="component" value="Unassembled WGS sequence"/>
</dbReference>
<dbReference type="AlphaFoldDB" id="A0A0H2S664"/>
<proteinExistence type="predicted"/>
<keyword evidence="2" id="KW-0812">Transmembrane</keyword>
<dbReference type="EMBL" id="KQ085884">
    <property type="protein sequence ID" value="KLO19775.1"/>
    <property type="molecule type" value="Genomic_DNA"/>
</dbReference>
<reference evidence="3 4" key="1">
    <citation type="submission" date="2015-04" db="EMBL/GenBank/DDBJ databases">
        <title>Complete genome sequence of Schizopora paradoxa KUC8140, a cosmopolitan wood degrader in East Asia.</title>
        <authorList>
            <consortium name="DOE Joint Genome Institute"/>
            <person name="Min B."/>
            <person name="Park H."/>
            <person name="Jang Y."/>
            <person name="Kim J.-J."/>
            <person name="Kim K.H."/>
            <person name="Pangilinan J."/>
            <person name="Lipzen A."/>
            <person name="Riley R."/>
            <person name="Grigoriev I.V."/>
            <person name="Spatafora J.W."/>
            <person name="Choi I.-G."/>
        </authorList>
    </citation>
    <scope>NUCLEOTIDE SEQUENCE [LARGE SCALE GENOMIC DNA]</scope>
    <source>
        <strain evidence="3 4">KUC8140</strain>
    </source>
</reference>
<feature type="transmembrane region" description="Helical" evidence="2">
    <location>
        <begin position="155"/>
        <end position="179"/>
    </location>
</feature>
<evidence type="ECO:0000256" key="2">
    <source>
        <dbReference type="SAM" id="Phobius"/>
    </source>
</evidence>